<evidence type="ECO:0000313" key="9">
    <source>
        <dbReference type="Proteomes" id="UP001146793"/>
    </source>
</evidence>
<feature type="transmembrane region" description="Helical" evidence="7">
    <location>
        <begin position="122"/>
        <end position="141"/>
    </location>
</feature>
<feature type="region of interest" description="Disordered" evidence="6">
    <location>
        <begin position="275"/>
        <end position="300"/>
    </location>
</feature>
<feature type="transmembrane region" description="Helical" evidence="7">
    <location>
        <begin position="436"/>
        <end position="454"/>
    </location>
</feature>
<evidence type="ECO:0000256" key="3">
    <source>
        <dbReference type="ARBA" id="ARBA00022692"/>
    </source>
</evidence>
<feature type="transmembrane region" description="Helical" evidence="7">
    <location>
        <begin position="178"/>
        <end position="199"/>
    </location>
</feature>
<accession>A0AAV7Y8T9</accession>
<name>A0AAV7Y8T9_9EUKA</name>
<feature type="transmembrane region" description="Helical" evidence="7">
    <location>
        <begin position="147"/>
        <end position="166"/>
    </location>
</feature>
<comment type="caution">
    <text evidence="8">The sequence shown here is derived from an EMBL/GenBank/DDBJ whole genome shotgun (WGS) entry which is preliminary data.</text>
</comment>
<keyword evidence="5 7" id="KW-0472">Membrane</keyword>
<dbReference type="GO" id="GO:0005789">
    <property type="term" value="C:endoplasmic reticulum membrane"/>
    <property type="evidence" value="ECO:0007669"/>
    <property type="project" value="TreeGrafter"/>
</dbReference>
<dbReference type="PANTHER" id="PTHR13317">
    <property type="entry name" value="TRANSMEMBRANE ANTERIOR POSTERIOR TRANSFORMATION PROTEIN 1 HOMOLOG"/>
    <property type="match status" value="1"/>
</dbReference>
<dbReference type="AlphaFoldDB" id="A0AAV7Y8T9"/>
<evidence type="ECO:0000256" key="1">
    <source>
        <dbReference type="ARBA" id="ARBA00004141"/>
    </source>
</evidence>
<feature type="compositionally biased region" description="Basic residues" evidence="6">
    <location>
        <begin position="1"/>
        <end position="28"/>
    </location>
</feature>
<reference evidence="8" key="1">
    <citation type="submission" date="2022-08" db="EMBL/GenBank/DDBJ databases">
        <title>Novel sulphate-reducing endosymbionts in the free-living metamonad Anaeramoeba.</title>
        <authorList>
            <person name="Jerlstrom-Hultqvist J."/>
            <person name="Cepicka I."/>
            <person name="Gallot-Lavallee L."/>
            <person name="Salas-Leiva D."/>
            <person name="Curtis B.A."/>
            <person name="Zahonova K."/>
            <person name="Pipaliya S."/>
            <person name="Dacks J."/>
            <person name="Roger A.J."/>
        </authorList>
    </citation>
    <scope>NUCLEOTIDE SEQUENCE</scope>
    <source>
        <strain evidence="8">Busselton2</strain>
    </source>
</reference>
<feature type="transmembrane region" description="Helical" evidence="7">
    <location>
        <begin position="405"/>
        <end position="430"/>
    </location>
</feature>
<proteinExistence type="inferred from homology"/>
<evidence type="ECO:0000256" key="5">
    <source>
        <dbReference type="ARBA" id="ARBA00023136"/>
    </source>
</evidence>
<feature type="compositionally biased region" description="Polar residues" evidence="6">
    <location>
        <begin position="44"/>
        <end position="62"/>
    </location>
</feature>
<feature type="transmembrane region" description="Helical" evidence="7">
    <location>
        <begin position="623"/>
        <end position="644"/>
    </location>
</feature>
<evidence type="ECO:0008006" key="10">
    <source>
        <dbReference type="Google" id="ProtNLM"/>
    </source>
</evidence>
<comment type="subcellular location">
    <subcellularLocation>
        <location evidence="1">Membrane</location>
        <topology evidence="1">Multi-pass membrane protein</topology>
    </subcellularLocation>
</comment>
<organism evidence="8 9">
    <name type="scientific">Anaeramoeba flamelloides</name>
    <dbReference type="NCBI Taxonomy" id="1746091"/>
    <lineage>
        <taxon>Eukaryota</taxon>
        <taxon>Metamonada</taxon>
        <taxon>Anaeramoebidae</taxon>
        <taxon>Anaeramoeba</taxon>
    </lineage>
</organism>
<dbReference type="InterPro" id="IPR008010">
    <property type="entry name" value="Tatp1"/>
</dbReference>
<protein>
    <recommendedName>
        <fullName evidence="10">Transmembrane protein</fullName>
    </recommendedName>
</protein>
<feature type="transmembrane region" description="Helical" evidence="7">
    <location>
        <begin position="561"/>
        <end position="582"/>
    </location>
</feature>
<dbReference type="EMBL" id="JANTQA010000070">
    <property type="protein sequence ID" value="KAJ3424946.1"/>
    <property type="molecule type" value="Genomic_DNA"/>
</dbReference>
<evidence type="ECO:0000313" key="8">
    <source>
        <dbReference type="EMBL" id="KAJ3424946.1"/>
    </source>
</evidence>
<keyword evidence="4 7" id="KW-1133">Transmembrane helix</keyword>
<evidence type="ECO:0000256" key="2">
    <source>
        <dbReference type="ARBA" id="ARBA00008803"/>
    </source>
</evidence>
<dbReference type="PANTHER" id="PTHR13317:SF4">
    <property type="entry name" value="TRANSMEMBRANE ANTERIOR POSTERIOR TRANSFORMATION PROTEIN 1 HOMOLOG"/>
    <property type="match status" value="1"/>
</dbReference>
<feature type="region of interest" description="Disordered" evidence="6">
    <location>
        <begin position="1"/>
        <end position="62"/>
    </location>
</feature>
<gene>
    <name evidence="8" type="ORF">M0812_27375</name>
</gene>
<keyword evidence="3 7" id="KW-0812">Transmembrane</keyword>
<sequence length="682" mass="80486">MNQPKRKRKRRKKHKNNKNRNRNINKKKNFTEKTKKQKNKTTNDQNVNENVQYNSNQKPKQTSIKNLQNKISSFDDLNTQKDETNKIKRSISNYSFFDFIGIPTTFDFSKDVSQAMEITKTFLLTHLKLETFLLFSFPVFLNEHLSVFLIYPIHFLMFLFSFLKIIKKRCLKEIENAISFTVLIIVIKLLSLININKFYHDIKAQTDLKLYVIYIFSTLVDIILTSFGSAIMNSLISSIERLRLPQLKPSLIICNQGNEQFQNPFQEEPFQEYEYEYEQEQEQEKEKEKQQKQKQTPNKEIEIDNIKIKVEDMNSEKAKQFKKDFYNSTTSKNSSLGSEMDNFDIDFDQDPIRMMDQSRIKKYEETANRRDQLSQKRILYSISSWGFWKRVQSRSSQIIEFVKNYCFVLLFVYLHALILLISITILNVVINMGSVSLLLFLVSTQIGEIFSFALKRWTPGRIFQFALSDASERMQLSIFVVILAAWNFKQGQIVGVKNVHWLVIIEILVDWCKHSYSCMVNNQDNVFQACTLVLANDFVFEKTQITIPNAPVLSVKKRLGLFPLPLCAMTLLFVIKLIPYSFQFSHTFFGFRHLNYLLKNALITFDHFSNFGLSNFNLSYQNILSFLFIVLLIFLFLLAIKILIMNSFTHISFWIIKKEKQYSKTFWPVAEYSRWTMPPKNR</sequence>
<dbReference type="Proteomes" id="UP001146793">
    <property type="component" value="Unassembled WGS sequence"/>
</dbReference>
<evidence type="ECO:0000256" key="4">
    <source>
        <dbReference type="ARBA" id="ARBA00022989"/>
    </source>
</evidence>
<evidence type="ECO:0000256" key="7">
    <source>
        <dbReference type="SAM" id="Phobius"/>
    </source>
</evidence>
<comment type="similarity">
    <text evidence="2">Belongs to the TAPT1 family.</text>
</comment>
<feature type="transmembrane region" description="Helical" evidence="7">
    <location>
        <begin position="211"/>
        <end position="236"/>
    </location>
</feature>
<dbReference type="Pfam" id="PF05346">
    <property type="entry name" value="DUF747"/>
    <property type="match status" value="1"/>
</dbReference>
<feature type="compositionally biased region" description="Basic and acidic residues" evidence="6">
    <location>
        <begin position="282"/>
        <end position="300"/>
    </location>
</feature>
<evidence type="ECO:0000256" key="6">
    <source>
        <dbReference type="SAM" id="MobiDB-lite"/>
    </source>
</evidence>